<dbReference type="InterPro" id="IPR036187">
    <property type="entry name" value="DNA_mismatch_repair_MutS_sf"/>
</dbReference>
<evidence type="ECO:0000259" key="6">
    <source>
        <dbReference type="PROSITE" id="PS00486"/>
    </source>
</evidence>
<accession>A0ABP1DYL9</accession>
<reference evidence="8" key="1">
    <citation type="submission" date="2024-04" db="EMBL/GenBank/DDBJ databases">
        <authorList>
            <person name="Shaw F."/>
            <person name="Minotto A."/>
        </authorList>
    </citation>
    <scope>NUCLEOTIDE SEQUENCE [LARGE SCALE GENOMIC DNA]</scope>
</reference>
<evidence type="ECO:0000313" key="7">
    <source>
        <dbReference type="EMBL" id="CAL1712855.1"/>
    </source>
</evidence>
<dbReference type="Pfam" id="PF05192">
    <property type="entry name" value="MutS_III"/>
    <property type="match status" value="1"/>
</dbReference>
<dbReference type="InterPro" id="IPR007696">
    <property type="entry name" value="DNA_mismatch_repair_MutS_core"/>
</dbReference>
<feature type="compositionally biased region" description="Acidic residues" evidence="5">
    <location>
        <begin position="43"/>
        <end position="61"/>
    </location>
</feature>
<evidence type="ECO:0000256" key="5">
    <source>
        <dbReference type="SAM" id="MobiDB-lite"/>
    </source>
</evidence>
<dbReference type="PANTHER" id="PTHR11361:SF20">
    <property type="entry name" value="MUTS PROTEIN HOMOLOG 5"/>
    <property type="match status" value="1"/>
</dbReference>
<comment type="similarity">
    <text evidence="1">Belongs to the DNA mismatch repair MutS family.</text>
</comment>
<dbReference type="Pfam" id="PF00488">
    <property type="entry name" value="MutS_V"/>
    <property type="match status" value="1"/>
</dbReference>
<evidence type="ECO:0000256" key="4">
    <source>
        <dbReference type="ARBA" id="ARBA00023125"/>
    </source>
</evidence>
<evidence type="ECO:0000313" key="8">
    <source>
        <dbReference type="Proteomes" id="UP001497453"/>
    </source>
</evidence>
<dbReference type="PROSITE" id="PS00486">
    <property type="entry name" value="DNA_MISMATCH_REPAIR_2"/>
    <property type="match status" value="1"/>
</dbReference>
<dbReference type="Gene3D" id="3.40.50.300">
    <property type="entry name" value="P-loop containing nucleotide triphosphate hydrolases"/>
    <property type="match status" value="1"/>
</dbReference>
<dbReference type="PANTHER" id="PTHR11361">
    <property type="entry name" value="DNA MISMATCH REPAIR PROTEIN MUTS FAMILY MEMBER"/>
    <property type="match status" value="1"/>
</dbReference>
<sequence>MTNITKPLSSNRKRNAEELNDTSPSSGPGDSESVRKRVRWDGEDQEVSDNENGDDDETESQDDECTEKICLAMSCQFGRVGCAYYDPQVCKMYIFEDSQENAHYDLTSMLLDQVEPDVVLTSSKAEDMFIDVLRAHVDSSGSVFQLRPHKDFLPNKGRDRILSLRLLSELVNYGAEENTTSDRSSDSEPRNAYDFMRRRKEGKGDPTGQRWNASVRLANYASLECAPLCLGSIGALLDHIARMRAVADLDDEGIGGLEIRAIEYLPLKQVMQINADALQSLQIFETENHASVNSDNTKEGLSLFGILNNTKTSLGRLLMREWLLRPSLSIPVITARHDAVACFMHPDNLTLATTMHNHLQGIKNIPKTMKALKVGKAKLSDWQSVVKFAFHSVMLNNSLPELSRSGDIDILRKLSHVLEVASFKDIGTAVNEMIDWDESALWGRVCVRPHIDEALDAQKHVYAGLDSILSTVAHRISPTVPSDYARSVNVVYFPQLGFLVSVPMRDEWNEHGVVELEGWTFQFSSEENAYFKNKEMRDLDKHIGDVQPAIADREIEIVYDLQMKVLEYEKAISAACDVCAELDCLLSFADASRAYNFNRPEMSEDNVIDIKGGRHPLQELVVDTFVPNDAYLVGGDFDGLIDPQEGEDSENESISPRDNHSILVCTGANACGKAKCVPQAGVCGPMERLNGGDKHIGCFVPAERATLGIVDKIFTRIQTRESVSKVQSAFMIDLNQVSLALRNCTSRSLILLDEFGKGTLATDGAGLFCGILQHFVGRGNDCPKVIAATHFHDIFRQDILDPDSLPVTFVHMQVLFTTSKGELLGASDTGTLSAFEEDTTADHTEAEGGSMIRPGEGITYLYRVEKGLWLNSHAAMCAEIFGLPRSVVQRARYVSFLLSTRELGQLLDEDMNEGERTELAQAEEVCKRFLAWDLQTEMEGEEDVNEKLAAVLGRAPDE</sequence>
<keyword evidence="3" id="KW-0067">ATP-binding</keyword>
<dbReference type="InterPro" id="IPR045076">
    <property type="entry name" value="MutS"/>
</dbReference>
<evidence type="ECO:0000256" key="1">
    <source>
        <dbReference type="ARBA" id="ARBA00006271"/>
    </source>
</evidence>
<feature type="compositionally biased region" description="Polar residues" evidence="5">
    <location>
        <begin position="1"/>
        <end position="10"/>
    </location>
</feature>
<protein>
    <recommendedName>
        <fullName evidence="6">DNA mismatch repair proteins mutS family domain-containing protein</fullName>
    </recommendedName>
</protein>
<name>A0ABP1DYL9_9APHY</name>
<feature type="domain" description="DNA mismatch repair proteins mutS family" evidence="6">
    <location>
        <begin position="748"/>
        <end position="764"/>
    </location>
</feature>
<dbReference type="SMART" id="SM00533">
    <property type="entry name" value="MUTSd"/>
    <property type="match status" value="1"/>
</dbReference>
<proteinExistence type="inferred from homology"/>
<dbReference type="InterPro" id="IPR000432">
    <property type="entry name" value="DNA_mismatch_repair_MutS_C"/>
</dbReference>
<dbReference type="InterPro" id="IPR027417">
    <property type="entry name" value="P-loop_NTPase"/>
</dbReference>
<dbReference type="CDD" id="cd03281">
    <property type="entry name" value="ABC_MSH5_euk"/>
    <property type="match status" value="1"/>
</dbReference>
<organism evidence="7 8">
    <name type="scientific">Somion occarium</name>
    <dbReference type="NCBI Taxonomy" id="3059160"/>
    <lineage>
        <taxon>Eukaryota</taxon>
        <taxon>Fungi</taxon>
        <taxon>Dikarya</taxon>
        <taxon>Basidiomycota</taxon>
        <taxon>Agaricomycotina</taxon>
        <taxon>Agaricomycetes</taxon>
        <taxon>Polyporales</taxon>
        <taxon>Cerrenaceae</taxon>
        <taxon>Somion</taxon>
    </lineage>
</organism>
<dbReference type="SUPFAM" id="SSF48334">
    <property type="entry name" value="DNA repair protein MutS, domain III"/>
    <property type="match status" value="1"/>
</dbReference>
<gene>
    <name evidence="7" type="ORF">GFSPODELE1_LOCUS9026</name>
</gene>
<dbReference type="Proteomes" id="UP001497453">
    <property type="component" value="Chromosome 7"/>
</dbReference>
<evidence type="ECO:0000256" key="3">
    <source>
        <dbReference type="ARBA" id="ARBA00022840"/>
    </source>
</evidence>
<feature type="region of interest" description="Disordered" evidence="5">
    <location>
        <begin position="1"/>
        <end position="61"/>
    </location>
</feature>
<evidence type="ECO:0000256" key="2">
    <source>
        <dbReference type="ARBA" id="ARBA00022741"/>
    </source>
</evidence>
<dbReference type="SMART" id="SM00534">
    <property type="entry name" value="MUTSac"/>
    <property type="match status" value="1"/>
</dbReference>
<feature type="compositionally biased region" description="Basic and acidic residues" evidence="5">
    <location>
        <begin position="32"/>
        <end position="42"/>
    </location>
</feature>
<dbReference type="SUPFAM" id="SSF52540">
    <property type="entry name" value="P-loop containing nucleoside triphosphate hydrolases"/>
    <property type="match status" value="1"/>
</dbReference>
<keyword evidence="4" id="KW-0238">DNA-binding</keyword>
<dbReference type="Gene3D" id="1.10.1420.10">
    <property type="match status" value="2"/>
</dbReference>
<dbReference type="EMBL" id="OZ037950">
    <property type="protein sequence ID" value="CAL1712855.1"/>
    <property type="molecule type" value="Genomic_DNA"/>
</dbReference>
<keyword evidence="8" id="KW-1185">Reference proteome</keyword>
<keyword evidence="2" id="KW-0547">Nucleotide-binding</keyword>